<comment type="cofactor">
    <cofactor evidence="2">
        <name>Mg(2+)</name>
        <dbReference type="ChEBI" id="CHEBI:18420"/>
    </cofactor>
</comment>
<evidence type="ECO:0000256" key="5">
    <source>
        <dbReference type="ARBA" id="ARBA00022842"/>
    </source>
</evidence>
<dbReference type="RefSeq" id="WP_250194617.1">
    <property type="nucleotide sequence ID" value="NZ_CP097635.1"/>
</dbReference>
<evidence type="ECO:0000256" key="2">
    <source>
        <dbReference type="ARBA" id="ARBA00001946"/>
    </source>
</evidence>
<evidence type="ECO:0000256" key="3">
    <source>
        <dbReference type="ARBA" id="ARBA00022723"/>
    </source>
</evidence>
<dbReference type="Pfam" id="PF00293">
    <property type="entry name" value="NUDIX"/>
    <property type="match status" value="1"/>
</dbReference>
<keyword evidence="6" id="KW-0464">Manganese</keyword>
<feature type="domain" description="Nudix hydrolase" evidence="8">
    <location>
        <begin position="31"/>
        <end position="177"/>
    </location>
</feature>
<dbReference type="InterPro" id="IPR045121">
    <property type="entry name" value="CoAse"/>
</dbReference>
<evidence type="ECO:0000259" key="8">
    <source>
        <dbReference type="PROSITE" id="PS51462"/>
    </source>
</evidence>
<accession>A0ABY4S1U2</accession>
<dbReference type="PROSITE" id="PS51462">
    <property type="entry name" value="NUDIX"/>
    <property type="match status" value="1"/>
</dbReference>
<evidence type="ECO:0000256" key="7">
    <source>
        <dbReference type="RuleBase" id="RU003476"/>
    </source>
</evidence>
<keyword evidence="10" id="KW-1185">Reference proteome</keyword>
<evidence type="ECO:0000256" key="6">
    <source>
        <dbReference type="ARBA" id="ARBA00023211"/>
    </source>
</evidence>
<evidence type="ECO:0000256" key="4">
    <source>
        <dbReference type="ARBA" id="ARBA00022801"/>
    </source>
</evidence>
<dbReference type="InterPro" id="IPR020476">
    <property type="entry name" value="Nudix_hydrolase"/>
</dbReference>
<proteinExistence type="inferred from homology"/>
<evidence type="ECO:0000313" key="9">
    <source>
        <dbReference type="EMBL" id="URI06354.1"/>
    </source>
</evidence>
<dbReference type="InterPro" id="IPR015797">
    <property type="entry name" value="NUDIX_hydrolase-like_dom_sf"/>
</dbReference>
<evidence type="ECO:0000256" key="1">
    <source>
        <dbReference type="ARBA" id="ARBA00001936"/>
    </source>
</evidence>
<gene>
    <name evidence="9" type="ORF">MW290_10535</name>
</gene>
<dbReference type="InterPro" id="IPR020084">
    <property type="entry name" value="NUDIX_hydrolase_CS"/>
</dbReference>
<sequence length="222" mass="23935">MTVQRTPALRDQVQARLQALAVQSLHDASHPGRAAVAVAIVDEGHGAAVGGLPAHAEWSEAAALILTRRALHLRHHPGQWALPGGRVDDGETPEAAALRELQEEVGLVLDDSAVLGRLDDFSTRSGFVITPVVVWAGRAPLLVANPGEVDSIHRIPVSEFLRLDAPRLENVATSLHPVLRMPVGSTWIAAPTAAVLYQFREVCLRGLPTRVSHFEQPAFAWK</sequence>
<dbReference type="SUPFAM" id="SSF55811">
    <property type="entry name" value="Nudix"/>
    <property type="match status" value="1"/>
</dbReference>
<comment type="similarity">
    <text evidence="7">Belongs to the Nudix hydrolase family.</text>
</comment>
<dbReference type="EMBL" id="CP097635">
    <property type="protein sequence ID" value="URI06354.1"/>
    <property type="molecule type" value="Genomic_DNA"/>
</dbReference>
<protein>
    <submittedName>
        <fullName evidence="9">CoA pyrophosphatase</fullName>
    </submittedName>
</protein>
<keyword evidence="5" id="KW-0460">Magnesium</keyword>
<evidence type="ECO:0000313" key="10">
    <source>
        <dbReference type="Proteomes" id="UP001056201"/>
    </source>
</evidence>
<organism evidence="9 10">
    <name type="scientific">Aquincola tertiaricarbonis</name>
    <dbReference type="NCBI Taxonomy" id="391953"/>
    <lineage>
        <taxon>Bacteria</taxon>
        <taxon>Pseudomonadati</taxon>
        <taxon>Pseudomonadota</taxon>
        <taxon>Betaproteobacteria</taxon>
        <taxon>Burkholderiales</taxon>
        <taxon>Sphaerotilaceae</taxon>
        <taxon>Aquincola</taxon>
    </lineage>
</organism>
<keyword evidence="4 7" id="KW-0378">Hydrolase</keyword>
<dbReference type="Gene3D" id="3.90.79.10">
    <property type="entry name" value="Nucleoside Triphosphate Pyrophosphohydrolase"/>
    <property type="match status" value="1"/>
</dbReference>
<dbReference type="PANTHER" id="PTHR12992:SF11">
    <property type="entry name" value="MITOCHONDRIAL COENZYME A DIPHOSPHATASE NUDT8"/>
    <property type="match status" value="1"/>
</dbReference>
<dbReference type="Proteomes" id="UP001056201">
    <property type="component" value="Chromosome 1"/>
</dbReference>
<dbReference type="InterPro" id="IPR000086">
    <property type="entry name" value="NUDIX_hydrolase_dom"/>
</dbReference>
<keyword evidence="3" id="KW-0479">Metal-binding</keyword>
<dbReference type="PRINTS" id="PR00502">
    <property type="entry name" value="NUDIXFAMILY"/>
</dbReference>
<comment type="cofactor">
    <cofactor evidence="1">
        <name>Mn(2+)</name>
        <dbReference type="ChEBI" id="CHEBI:29035"/>
    </cofactor>
</comment>
<dbReference type="CDD" id="cd03426">
    <property type="entry name" value="NUDIX_CoAse_Nudt7"/>
    <property type="match status" value="1"/>
</dbReference>
<reference evidence="9" key="1">
    <citation type="submission" date="2022-05" db="EMBL/GenBank/DDBJ databases">
        <title>An RpoN-dependent PEP-CTERM gene is involved in floc formation of an Aquincola tertiaricarbonis strain.</title>
        <authorList>
            <person name="Qiu D."/>
            <person name="Xia M."/>
        </authorList>
    </citation>
    <scope>NUCLEOTIDE SEQUENCE</scope>
    <source>
        <strain evidence="9">RN12</strain>
    </source>
</reference>
<dbReference type="PANTHER" id="PTHR12992">
    <property type="entry name" value="NUDIX HYDROLASE"/>
    <property type="match status" value="1"/>
</dbReference>
<dbReference type="PROSITE" id="PS00893">
    <property type="entry name" value="NUDIX_BOX"/>
    <property type="match status" value="1"/>
</dbReference>
<name>A0ABY4S1U2_AQUTE</name>